<comment type="similarity">
    <text evidence="2">Belongs to the bacterial solute-binding protein 1 family.</text>
</comment>
<dbReference type="PANTHER" id="PTHR43649:SF34">
    <property type="entry name" value="ABC TRANSPORTER PERIPLASMIC-BINDING PROTEIN YCJN-RELATED"/>
    <property type="match status" value="1"/>
</dbReference>
<feature type="chain" id="PRO_5013373170" description="Sugar ABC transporter substrate-binding protein" evidence="5">
    <location>
        <begin position="26"/>
        <end position="415"/>
    </location>
</feature>
<feature type="signal peptide" evidence="5">
    <location>
        <begin position="1"/>
        <end position="25"/>
    </location>
</feature>
<dbReference type="GO" id="GO:0042597">
    <property type="term" value="C:periplasmic space"/>
    <property type="evidence" value="ECO:0007669"/>
    <property type="project" value="UniProtKB-SubCell"/>
</dbReference>
<evidence type="ECO:0000256" key="2">
    <source>
        <dbReference type="ARBA" id="ARBA00008520"/>
    </source>
</evidence>
<comment type="subcellular location">
    <subcellularLocation>
        <location evidence="1">Periplasm</location>
    </subcellularLocation>
</comment>
<evidence type="ECO:0000313" key="7">
    <source>
        <dbReference type="Proteomes" id="UP000216361"/>
    </source>
</evidence>
<evidence type="ECO:0008006" key="8">
    <source>
        <dbReference type="Google" id="ProtNLM"/>
    </source>
</evidence>
<comment type="caution">
    <text evidence="6">The sequence shown here is derived from an EMBL/GenBank/DDBJ whole genome shotgun (WGS) entry which is preliminary data.</text>
</comment>
<dbReference type="AlphaFoldDB" id="A0A255XZS5"/>
<evidence type="ECO:0000313" key="6">
    <source>
        <dbReference type="EMBL" id="OYQ21894.1"/>
    </source>
</evidence>
<evidence type="ECO:0000256" key="4">
    <source>
        <dbReference type="ARBA" id="ARBA00022729"/>
    </source>
</evidence>
<dbReference type="InterPro" id="IPR006059">
    <property type="entry name" value="SBP"/>
</dbReference>
<dbReference type="Pfam" id="PF01547">
    <property type="entry name" value="SBP_bac_1"/>
    <property type="match status" value="1"/>
</dbReference>
<keyword evidence="7" id="KW-1185">Reference proteome</keyword>
<dbReference type="EMBL" id="NOXS01000019">
    <property type="protein sequence ID" value="OYQ21894.1"/>
    <property type="molecule type" value="Genomic_DNA"/>
</dbReference>
<organism evidence="6 7">
    <name type="scientific">Elstera cyanobacteriorum</name>
    <dbReference type="NCBI Taxonomy" id="2022747"/>
    <lineage>
        <taxon>Bacteria</taxon>
        <taxon>Pseudomonadati</taxon>
        <taxon>Pseudomonadota</taxon>
        <taxon>Alphaproteobacteria</taxon>
        <taxon>Rhodospirillales</taxon>
        <taxon>Rhodospirillaceae</taxon>
        <taxon>Elstera</taxon>
    </lineage>
</organism>
<keyword evidence="4 5" id="KW-0732">Signal</keyword>
<reference evidence="6 7" key="1">
    <citation type="submission" date="2017-07" db="EMBL/GenBank/DDBJ databases">
        <title>Elstera cyanobacteriorum sp. nov., a novel bacterium isolated from cyanobacterial aggregates in a eutrophic lake.</title>
        <authorList>
            <person name="Cai H."/>
        </authorList>
    </citation>
    <scope>NUCLEOTIDE SEQUENCE [LARGE SCALE GENOMIC DNA]</scope>
    <source>
        <strain evidence="6 7">TH019</strain>
    </source>
</reference>
<name>A0A255XZS5_9PROT</name>
<evidence type="ECO:0000256" key="5">
    <source>
        <dbReference type="SAM" id="SignalP"/>
    </source>
</evidence>
<dbReference type="Proteomes" id="UP000216361">
    <property type="component" value="Unassembled WGS sequence"/>
</dbReference>
<dbReference type="SUPFAM" id="SSF53850">
    <property type="entry name" value="Periplasmic binding protein-like II"/>
    <property type="match status" value="1"/>
</dbReference>
<keyword evidence="3" id="KW-0813">Transport</keyword>
<dbReference type="InterPro" id="IPR050490">
    <property type="entry name" value="Bact_solute-bd_prot1"/>
</dbReference>
<sequence length="415" mass="44189">MHRVSFSALVCGAALGLLTISPAWAECGFSGRTGTVNVLANSFPVLDHMASAMKACAKDGLTVNVKLTSQLKEEVEQAFNSGASPFDLAQVGTGSFTTLAANGSLQPITDLVLKYKAKYDIQYPMLITIGKEVYGIAFQTNLQHLFYRKDLLEQHKIPVPKTYAEVLAAAKKLKEVGAVENPFSAAYKPGWDLANEFTNIYLSEGGKFFADGSAEPKFQSPEALKTLATMKDLVSYMSPNALGLATGDVTTAFQQGTTALGILWATRAAAMDDAKVSKVAGKVGFAAAPAADIGAPAATTQFWDAFVMPRSMKGDRETAFLLLMEATKLETMKAAPDLANWLRPGISTSDYAKGVQESVAAQAPGFPTEPYFSLALAALGQQVGDYLAGRKTAEQALAEATRAYTQSAKEKGFLK</sequence>
<dbReference type="PANTHER" id="PTHR43649">
    <property type="entry name" value="ARABINOSE-BINDING PROTEIN-RELATED"/>
    <property type="match status" value="1"/>
</dbReference>
<protein>
    <recommendedName>
        <fullName evidence="8">Sugar ABC transporter substrate-binding protein</fullName>
    </recommendedName>
</protein>
<dbReference type="RefSeq" id="WP_094406807.1">
    <property type="nucleotide sequence ID" value="NZ_BMJZ01000014.1"/>
</dbReference>
<evidence type="ECO:0000256" key="3">
    <source>
        <dbReference type="ARBA" id="ARBA00022448"/>
    </source>
</evidence>
<dbReference type="OrthoDB" id="7532544at2"/>
<dbReference type="Gene3D" id="3.40.190.10">
    <property type="entry name" value="Periplasmic binding protein-like II"/>
    <property type="match status" value="2"/>
</dbReference>
<accession>A0A255XZS5</accession>
<proteinExistence type="inferred from homology"/>
<gene>
    <name evidence="6" type="ORF">CHR90_00960</name>
</gene>
<evidence type="ECO:0000256" key="1">
    <source>
        <dbReference type="ARBA" id="ARBA00004418"/>
    </source>
</evidence>